<accession>A0A0R3Q6U4</accession>
<evidence type="ECO:0000313" key="1">
    <source>
        <dbReference type="EMBL" id="VDO10085.1"/>
    </source>
</evidence>
<gene>
    <name evidence="1" type="ORF">BTMF_LOCUS1375</name>
</gene>
<dbReference type="EMBL" id="UZAG01000988">
    <property type="protein sequence ID" value="VDO10085.1"/>
    <property type="molecule type" value="Genomic_DNA"/>
</dbReference>
<proteinExistence type="predicted"/>
<dbReference type="AlphaFoldDB" id="A0A0R3Q6U4"/>
<dbReference type="WBParaSite" id="BTMF_0000204801-mRNA-1">
    <property type="protein sequence ID" value="BTMF_0000204801-mRNA-1"/>
    <property type="gene ID" value="BTMF_0000204801"/>
</dbReference>
<evidence type="ECO:0000313" key="3">
    <source>
        <dbReference type="WBParaSite" id="BTMF_0000204801-mRNA-1"/>
    </source>
</evidence>
<reference evidence="1 2" key="2">
    <citation type="submission" date="2018-11" db="EMBL/GenBank/DDBJ databases">
        <authorList>
            <consortium name="Pathogen Informatics"/>
        </authorList>
    </citation>
    <scope>NUCLEOTIDE SEQUENCE [LARGE SCALE GENOMIC DNA]</scope>
</reference>
<reference evidence="3" key="1">
    <citation type="submission" date="2017-02" db="UniProtKB">
        <authorList>
            <consortium name="WormBaseParasite"/>
        </authorList>
    </citation>
    <scope>IDENTIFICATION</scope>
</reference>
<dbReference type="Proteomes" id="UP000280834">
    <property type="component" value="Unassembled WGS sequence"/>
</dbReference>
<sequence>MAQIDPTALIQAYIPFAKSRMRVLCVVHLNENE</sequence>
<name>A0A0R3Q6U4_9BILA</name>
<keyword evidence="2" id="KW-1185">Reference proteome</keyword>
<organism evidence="3">
    <name type="scientific">Brugia timori</name>
    <dbReference type="NCBI Taxonomy" id="42155"/>
    <lineage>
        <taxon>Eukaryota</taxon>
        <taxon>Metazoa</taxon>
        <taxon>Ecdysozoa</taxon>
        <taxon>Nematoda</taxon>
        <taxon>Chromadorea</taxon>
        <taxon>Rhabditida</taxon>
        <taxon>Spirurina</taxon>
        <taxon>Spiruromorpha</taxon>
        <taxon>Filarioidea</taxon>
        <taxon>Onchocercidae</taxon>
        <taxon>Brugia</taxon>
    </lineage>
</organism>
<evidence type="ECO:0000313" key="2">
    <source>
        <dbReference type="Proteomes" id="UP000280834"/>
    </source>
</evidence>
<protein>
    <submittedName>
        <fullName evidence="3">Transposase</fullName>
    </submittedName>
</protein>